<evidence type="ECO:0000313" key="2">
    <source>
        <dbReference type="EMBL" id="PUE05135.1"/>
    </source>
</evidence>
<accession>A0A657PZE1</accession>
<keyword evidence="1" id="KW-1133">Transmembrane helix</keyword>
<organism evidence="2 3">
    <name type="scientific">Candidatus Sedimenticola endophacoides</name>
    <dbReference type="NCBI Taxonomy" id="2548426"/>
    <lineage>
        <taxon>Bacteria</taxon>
        <taxon>Pseudomonadati</taxon>
        <taxon>Pseudomonadota</taxon>
        <taxon>Gammaproteobacteria</taxon>
        <taxon>Chromatiales</taxon>
        <taxon>Sedimenticolaceae</taxon>
        <taxon>Sedimenticola</taxon>
    </lineage>
</organism>
<reference evidence="2 3" key="1">
    <citation type="submission" date="2018-01" db="EMBL/GenBank/DDBJ databases">
        <title>Novel co-symbiosis in the lucinid bivalve Phacoides pectinatus.</title>
        <authorList>
            <person name="Lim S.J."/>
            <person name="Davis B.G."/>
            <person name="Gill D.E."/>
            <person name="Engel A.S."/>
            <person name="Anderson L.C."/>
            <person name="Campbell B.J."/>
        </authorList>
    </citation>
    <scope>NUCLEOTIDE SEQUENCE [LARGE SCALE GENOMIC DNA]</scope>
    <source>
        <strain evidence="2">N3_P5</strain>
    </source>
</reference>
<keyword evidence="2" id="KW-0808">Transferase</keyword>
<keyword evidence="2" id="KW-0548">Nucleotidyltransferase</keyword>
<protein>
    <submittedName>
        <fullName evidence="2">UTP--glucose-1-phosphate uridylyltransferase</fullName>
    </submittedName>
</protein>
<dbReference type="AlphaFoldDB" id="A0A657PZE1"/>
<dbReference type="GO" id="GO:0016779">
    <property type="term" value="F:nucleotidyltransferase activity"/>
    <property type="evidence" value="ECO:0007669"/>
    <property type="project" value="UniProtKB-KW"/>
</dbReference>
<evidence type="ECO:0000313" key="3">
    <source>
        <dbReference type="Proteomes" id="UP000250928"/>
    </source>
</evidence>
<feature type="transmembrane region" description="Helical" evidence="1">
    <location>
        <begin position="38"/>
        <end position="57"/>
    </location>
</feature>
<keyword evidence="1" id="KW-0472">Membrane</keyword>
<dbReference type="Proteomes" id="UP000250928">
    <property type="component" value="Unassembled WGS sequence"/>
</dbReference>
<comment type="caution">
    <text evidence="2">The sequence shown here is derived from an EMBL/GenBank/DDBJ whole genome shotgun (WGS) entry which is preliminary data.</text>
</comment>
<keyword evidence="1" id="KW-0812">Transmembrane</keyword>
<gene>
    <name evidence="2" type="ORF">C3L24_01900</name>
</gene>
<sequence>MRFRSDPEKKRENTLLLTLLALFLFVSPLTDWWAADDAPWYLPYLLWLVIILIGAWLNHRFKQHDL</sequence>
<name>A0A657PZE1_9GAMM</name>
<evidence type="ECO:0000256" key="1">
    <source>
        <dbReference type="SAM" id="Phobius"/>
    </source>
</evidence>
<dbReference type="EMBL" id="PQCO01000096">
    <property type="protein sequence ID" value="PUE05135.1"/>
    <property type="molecule type" value="Genomic_DNA"/>
</dbReference>
<proteinExistence type="predicted"/>